<gene>
    <name evidence="1" type="ORF">NCTC11545_00003</name>
    <name evidence="2" type="ORF">NCTC11545_00073</name>
</gene>
<proteinExistence type="predicted"/>
<protein>
    <submittedName>
        <fullName evidence="2">Uncharacterized protein</fullName>
    </submittedName>
</protein>
<dbReference type="AlphaFoldDB" id="A0A2X2SH79"/>
<dbReference type="EMBL" id="UAVS01000001">
    <property type="protein sequence ID" value="SQA92444.1"/>
    <property type="molecule type" value="Genomic_DNA"/>
</dbReference>
<dbReference type="EMBL" id="UAVS01000001">
    <property type="protein sequence ID" value="SQA92522.1"/>
    <property type="molecule type" value="Genomic_DNA"/>
</dbReference>
<accession>A0A2X2SH79</accession>
<evidence type="ECO:0000313" key="1">
    <source>
        <dbReference type="EMBL" id="SQA92444.1"/>
    </source>
</evidence>
<evidence type="ECO:0000313" key="3">
    <source>
        <dbReference type="Proteomes" id="UP000250169"/>
    </source>
</evidence>
<sequence>MKLQIKYDIGNNVYAIWGNKIAPAKVESIMVEAWEKNRQISYGLKFESGEYNNFDEGEIFDTKKAATDYLLREE</sequence>
<dbReference type="Proteomes" id="UP000250169">
    <property type="component" value="Unassembled WGS sequence"/>
</dbReference>
<reference evidence="2 3" key="1">
    <citation type="submission" date="2018-06" db="EMBL/GenBank/DDBJ databases">
        <authorList>
            <consortium name="Pathogen Informatics"/>
            <person name="Doyle S."/>
        </authorList>
    </citation>
    <scope>NUCLEOTIDE SEQUENCE [LARGE SCALE GENOMIC DNA]</scope>
    <source>
        <strain evidence="2 3">NCTC11545</strain>
    </source>
</reference>
<dbReference type="RefSeq" id="WP_111971823.1">
    <property type="nucleotide sequence ID" value="NZ_UAVS01000001.1"/>
</dbReference>
<evidence type="ECO:0000313" key="2">
    <source>
        <dbReference type="EMBL" id="SQA92522.1"/>
    </source>
</evidence>
<name>A0A2X2SH79_CAPOC</name>
<organism evidence="2 3">
    <name type="scientific">Capnocytophaga ochracea</name>
    <dbReference type="NCBI Taxonomy" id="1018"/>
    <lineage>
        <taxon>Bacteria</taxon>
        <taxon>Pseudomonadati</taxon>
        <taxon>Bacteroidota</taxon>
        <taxon>Flavobacteriia</taxon>
        <taxon>Flavobacteriales</taxon>
        <taxon>Flavobacteriaceae</taxon>
        <taxon>Capnocytophaga</taxon>
    </lineage>
</organism>